<keyword evidence="5" id="KW-0029">Amino-acid transport</keyword>
<feature type="transmembrane region" description="Helical" evidence="9">
    <location>
        <begin position="17"/>
        <end position="39"/>
    </location>
</feature>
<keyword evidence="7 9" id="KW-0472">Membrane</keyword>
<evidence type="ECO:0000256" key="1">
    <source>
        <dbReference type="ARBA" id="ARBA00004651"/>
    </source>
</evidence>
<evidence type="ECO:0000256" key="3">
    <source>
        <dbReference type="ARBA" id="ARBA00022475"/>
    </source>
</evidence>
<accession>A0A1L3SUM6</accession>
<keyword evidence="3" id="KW-1003">Cell membrane</keyword>
<dbReference type="AlphaFoldDB" id="A0A1L3SUM6"/>
<name>A0A1L3SUM6_9HYPH</name>
<proteinExistence type="inferred from homology"/>
<dbReference type="GO" id="GO:0022857">
    <property type="term" value="F:transmembrane transporter activity"/>
    <property type="evidence" value="ECO:0007669"/>
    <property type="project" value="InterPro"/>
</dbReference>
<evidence type="ECO:0000256" key="4">
    <source>
        <dbReference type="ARBA" id="ARBA00022692"/>
    </source>
</evidence>
<dbReference type="PANTHER" id="PTHR11795:SF447">
    <property type="entry name" value="ABC TRANSPORTER PERMEASE PROTEIN"/>
    <property type="match status" value="1"/>
</dbReference>
<dbReference type="OrthoDB" id="9779023at2"/>
<protein>
    <submittedName>
        <fullName evidence="10">Branched-chain amino acid ABC transporter permease</fullName>
    </submittedName>
</protein>
<feature type="transmembrane region" description="Helical" evidence="9">
    <location>
        <begin position="257"/>
        <end position="278"/>
    </location>
</feature>
<dbReference type="Pfam" id="PF02653">
    <property type="entry name" value="BPD_transp_2"/>
    <property type="match status" value="1"/>
</dbReference>
<dbReference type="InterPro" id="IPR001851">
    <property type="entry name" value="ABC_transp_permease"/>
</dbReference>
<feature type="transmembrane region" description="Helical" evidence="9">
    <location>
        <begin position="223"/>
        <end position="250"/>
    </location>
</feature>
<dbReference type="GO" id="GO:0006865">
    <property type="term" value="P:amino acid transport"/>
    <property type="evidence" value="ECO:0007669"/>
    <property type="project" value="UniProtKB-KW"/>
</dbReference>
<keyword evidence="4 9" id="KW-0812">Transmembrane</keyword>
<dbReference type="KEGG" id="meso:BSQ44_18515"/>
<dbReference type="Proteomes" id="UP000182840">
    <property type="component" value="Chromosome"/>
</dbReference>
<dbReference type="EMBL" id="CP018171">
    <property type="protein sequence ID" value="APH73137.1"/>
    <property type="molecule type" value="Genomic_DNA"/>
</dbReference>
<feature type="transmembrane region" description="Helical" evidence="9">
    <location>
        <begin position="133"/>
        <end position="160"/>
    </location>
</feature>
<evidence type="ECO:0000313" key="11">
    <source>
        <dbReference type="Proteomes" id="UP000182840"/>
    </source>
</evidence>
<evidence type="ECO:0000256" key="8">
    <source>
        <dbReference type="ARBA" id="ARBA00037998"/>
    </source>
</evidence>
<comment type="similarity">
    <text evidence="8">Belongs to the binding-protein-dependent transport system permease family. LivHM subfamily.</text>
</comment>
<evidence type="ECO:0000256" key="5">
    <source>
        <dbReference type="ARBA" id="ARBA00022970"/>
    </source>
</evidence>
<gene>
    <name evidence="10" type="ORF">BSQ44_18515</name>
</gene>
<keyword evidence="6 9" id="KW-1133">Transmembrane helix</keyword>
<evidence type="ECO:0000256" key="7">
    <source>
        <dbReference type="ARBA" id="ARBA00023136"/>
    </source>
</evidence>
<reference evidence="11" key="1">
    <citation type="submission" date="2016-11" db="EMBL/GenBank/DDBJ databases">
        <title>Mesorhizobium oceanicum sp. nov., isolated from deep seawater in South China Sea.</title>
        <authorList>
            <person name="Fu G.-Y."/>
        </authorList>
    </citation>
    <scope>NUCLEOTIDE SEQUENCE [LARGE SCALE GENOMIC DNA]</scope>
    <source>
        <strain evidence="11">B7</strain>
    </source>
</reference>
<sequence length="292" mass="30990">MGATGDIIFSGLFQGSLYAIMAVGLALIWTTIGVFNFAHGALMMIGAYATWSAVDYLGLPLPLGLFLGVAASGLIGWGLQVSLIRPFIGRDDIVLMVVIMTLSAASFFENGALELWGPRPKQLPPLVEGTVNLPGLIVSAHQLAIILISPFILAAIWYLLHKTRFGLQLRAVAQNEEASQLVGLNLKALYGIAFALSAGLAALAGIFLGGFKFMSPVMGSDPLLKAMVVVIFGGVATISGPILAAFIIGFIEAASSYYFGLYWTPAILFLVLITTLMIRPEGLLSTPTRRLS</sequence>
<dbReference type="STRING" id="1670800.BSQ44_18515"/>
<evidence type="ECO:0000256" key="2">
    <source>
        <dbReference type="ARBA" id="ARBA00022448"/>
    </source>
</evidence>
<dbReference type="CDD" id="cd06582">
    <property type="entry name" value="TM_PBP1_LivH_like"/>
    <property type="match status" value="1"/>
</dbReference>
<dbReference type="GO" id="GO:0005886">
    <property type="term" value="C:plasma membrane"/>
    <property type="evidence" value="ECO:0007669"/>
    <property type="project" value="UniProtKB-SubCell"/>
</dbReference>
<keyword evidence="2" id="KW-0813">Transport</keyword>
<feature type="transmembrane region" description="Helical" evidence="9">
    <location>
        <begin position="59"/>
        <end position="81"/>
    </location>
</feature>
<dbReference type="RefSeq" id="WP_072606608.1">
    <property type="nucleotide sequence ID" value="NZ_CP018171.1"/>
</dbReference>
<comment type="subcellular location">
    <subcellularLocation>
        <location evidence="1">Cell membrane</location>
        <topology evidence="1">Multi-pass membrane protein</topology>
    </subcellularLocation>
</comment>
<evidence type="ECO:0000256" key="6">
    <source>
        <dbReference type="ARBA" id="ARBA00022989"/>
    </source>
</evidence>
<evidence type="ECO:0000313" key="10">
    <source>
        <dbReference type="EMBL" id="APH73137.1"/>
    </source>
</evidence>
<dbReference type="PANTHER" id="PTHR11795">
    <property type="entry name" value="BRANCHED-CHAIN AMINO ACID TRANSPORT SYSTEM PERMEASE PROTEIN LIVH"/>
    <property type="match status" value="1"/>
</dbReference>
<feature type="transmembrane region" description="Helical" evidence="9">
    <location>
        <begin position="188"/>
        <end position="211"/>
    </location>
</feature>
<organism evidence="10 11">
    <name type="scientific">Aquibium oceanicum</name>
    <dbReference type="NCBI Taxonomy" id="1670800"/>
    <lineage>
        <taxon>Bacteria</taxon>
        <taxon>Pseudomonadati</taxon>
        <taxon>Pseudomonadota</taxon>
        <taxon>Alphaproteobacteria</taxon>
        <taxon>Hyphomicrobiales</taxon>
        <taxon>Phyllobacteriaceae</taxon>
        <taxon>Aquibium</taxon>
    </lineage>
</organism>
<keyword evidence="11" id="KW-1185">Reference proteome</keyword>
<evidence type="ECO:0000256" key="9">
    <source>
        <dbReference type="SAM" id="Phobius"/>
    </source>
</evidence>
<dbReference type="InterPro" id="IPR052157">
    <property type="entry name" value="BCAA_transport_permease"/>
</dbReference>